<dbReference type="PANTHER" id="PTHR11910">
    <property type="entry name" value="ATP SYNTHASE DELTA CHAIN"/>
    <property type="match status" value="1"/>
</dbReference>
<keyword evidence="4 7" id="KW-0406">Ion transport</keyword>
<accession>A0A1N6V2M3</accession>
<dbReference type="HAMAP" id="MF_01416">
    <property type="entry name" value="ATP_synth_delta_bact"/>
    <property type="match status" value="1"/>
</dbReference>
<evidence type="ECO:0000256" key="3">
    <source>
        <dbReference type="ARBA" id="ARBA00022781"/>
    </source>
</evidence>
<dbReference type="STRING" id="1077936.SAMN05421545_1198"/>
<dbReference type="InterPro" id="IPR000711">
    <property type="entry name" value="ATPase_OSCP/dsu"/>
</dbReference>
<evidence type="ECO:0000256" key="7">
    <source>
        <dbReference type="HAMAP-Rule" id="MF_01416"/>
    </source>
</evidence>
<evidence type="ECO:0000256" key="1">
    <source>
        <dbReference type="ARBA" id="ARBA00004370"/>
    </source>
</evidence>
<keyword evidence="6 7" id="KW-0066">ATP synthesis</keyword>
<proteinExistence type="inferred from homology"/>
<comment type="function">
    <text evidence="7">F(1)F(0) ATP synthase produces ATP from ADP in the presence of a proton or sodium gradient. F-type ATPases consist of two structural domains, F(1) containing the extramembraneous catalytic core and F(0) containing the membrane proton channel, linked together by a central stalk and a peripheral stalk. During catalysis, ATP synthesis in the catalytic domain of F(1) is coupled via a rotary mechanism of the central stalk subunits to proton translocation.</text>
</comment>
<dbReference type="SUPFAM" id="SSF47928">
    <property type="entry name" value="N-terminal domain of the delta subunit of the F1F0-ATP synthase"/>
    <property type="match status" value="1"/>
</dbReference>
<dbReference type="GO" id="GO:0046933">
    <property type="term" value="F:proton-transporting ATP synthase activity, rotational mechanism"/>
    <property type="evidence" value="ECO:0007669"/>
    <property type="project" value="UniProtKB-UniRule"/>
</dbReference>
<dbReference type="InterPro" id="IPR026015">
    <property type="entry name" value="ATP_synth_OSCP/delta_N_sf"/>
</dbReference>
<dbReference type="PROSITE" id="PS00389">
    <property type="entry name" value="ATPASE_DELTA"/>
    <property type="match status" value="1"/>
</dbReference>
<evidence type="ECO:0000256" key="5">
    <source>
        <dbReference type="ARBA" id="ARBA00023136"/>
    </source>
</evidence>
<dbReference type="PRINTS" id="PR00125">
    <property type="entry name" value="ATPASEDELTA"/>
</dbReference>
<dbReference type="GO" id="GO:0045259">
    <property type="term" value="C:proton-transporting ATP synthase complex"/>
    <property type="evidence" value="ECO:0007669"/>
    <property type="project" value="UniProtKB-KW"/>
</dbReference>
<dbReference type="OrthoDB" id="9802471at2"/>
<protein>
    <recommendedName>
        <fullName evidence="7">ATP synthase subunit delta</fullName>
    </recommendedName>
    <alternativeName>
        <fullName evidence="7">ATP synthase F(1) sector subunit delta</fullName>
    </alternativeName>
    <alternativeName>
        <fullName evidence="7">F-type ATPase subunit delta</fullName>
        <shortName evidence="7">F-ATPase subunit delta</shortName>
    </alternativeName>
</protein>
<evidence type="ECO:0000313" key="9">
    <source>
        <dbReference type="Proteomes" id="UP000185924"/>
    </source>
</evidence>
<name>A0A1N6V2M3_9BACT</name>
<dbReference type="Pfam" id="PF00213">
    <property type="entry name" value="OSCP"/>
    <property type="match status" value="1"/>
</dbReference>
<dbReference type="RefSeq" id="WP_076421412.1">
    <property type="nucleotide sequence ID" value="NZ_FTNM01000001.1"/>
</dbReference>
<comment type="subcellular location">
    <subcellularLocation>
        <location evidence="7">Cell membrane</location>
        <topology evidence="7">Peripheral membrane protein</topology>
    </subcellularLocation>
    <subcellularLocation>
        <location evidence="1">Membrane</location>
    </subcellularLocation>
</comment>
<organism evidence="8 9">
    <name type="scientific">Pontibacter lucknowensis</name>
    <dbReference type="NCBI Taxonomy" id="1077936"/>
    <lineage>
        <taxon>Bacteria</taxon>
        <taxon>Pseudomonadati</taxon>
        <taxon>Bacteroidota</taxon>
        <taxon>Cytophagia</taxon>
        <taxon>Cytophagales</taxon>
        <taxon>Hymenobacteraceae</taxon>
        <taxon>Pontibacter</taxon>
    </lineage>
</organism>
<keyword evidence="5 7" id="KW-0472">Membrane</keyword>
<comment type="similarity">
    <text evidence="7">Belongs to the ATPase delta chain family.</text>
</comment>
<reference evidence="9" key="1">
    <citation type="submission" date="2017-01" db="EMBL/GenBank/DDBJ databases">
        <authorList>
            <person name="Varghese N."/>
            <person name="Submissions S."/>
        </authorList>
    </citation>
    <scope>NUCLEOTIDE SEQUENCE [LARGE SCALE GENOMIC DNA]</scope>
    <source>
        <strain evidence="9">DM9</strain>
    </source>
</reference>
<keyword evidence="3 7" id="KW-0375">Hydrogen ion transport</keyword>
<evidence type="ECO:0000256" key="6">
    <source>
        <dbReference type="ARBA" id="ARBA00023310"/>
    </source>
</evidence>
<dbReference type="InterPro" id="IPR020781">
    <property type="entry name" value="ATPase_OSCP/d_CS"/>
</dbReference>
<evidence type="ECO:0000313" key="8">
    <source>
        <dbReference type="EMBL" id="SIQ72019.1"/>
    </source>
</evidence>
<evidence type="ECO:0000256" key="4">
    <source>
        <dbReference type="ARBA" id="ARBA00023065"/>
    </source>
</evidence>
<keyword evidence="7" id="KW-1003">Cell membrane</keyword>
<keyword evidence="2 7" id="KW-0813">Transport</keyword>
<keyword evidence="9" id="KW-1185">Reference proteome</keyword>
<dbReference type="EMBL" id="FTNM01000001">
    <property type="protein sequence ID" value="SIQ72019.1"/>
    <property type="molecule type" value="Genomic_DNA"/>
</dbReference>
<comment type="function">
    <text evidence="7">This protein is part of the stalk that links CF(0) to CF(1). It either transmits conformational changes from CF(0) to CF(1) or is implicated in proton conduction.</text>
</comment>
<dbReference type="Gene3D" id="1.10.520.20">
    <property type="entry name" value="N-terminal domain of the delta subunit of the F1F0-ATP synthase"/>
    <property type="match status" value="1"/>
</dbReference>
<dbReference type="GO" id="GO:0005886">
    <property type="term" value="C:plasma membrane"/>
    <property type="evidence" value="ECO:0007669"/>
    <property type="project" value="UniProtKB-SubCell"/>
</dbReference>
<gene>
    <name evidence="7" type="primary">atpH</name>
    <name evidence="8" type="ORF">SAMN05421545_1198</name>
</gene>
<evidence type="ECO:0000256" key="2">
    <source>
        <dbReference type="ARBA" id="ARBA00022448"/>
    </source>
</evidence>
<dbReference type="NCBIfam" id="TIGR01145">
    <property type="entry name" value="ATP_synt_delta"/>
    <property type="match status" value="1"/>
</dbReference>
<dbReference type="AlphaFoldDB" id="A0A1N6V2M3"/>
<dbReference type="Proteomes" id="UP000185924">
    <property type="component" value="Unassembled WGS sequence"/>
</dbReference>
<sequence length="185" mass="20941">MSEIRVASRYAKSLIELAQEKGVLEQVKEDMDMFAKVLDQSRDLRLLMRNPVVKSDKKLAVINALFKGKVNDLTLAFFSIVARKGRESVLEFIASEFVSQYNVYKGITTASVTTAVPLTEELRNELGKRLVAQTGQRVELEEKIDPSLIGGFVLRVGDQQIDSSVKYNLNKLRNKFKDNPYINKL</sequence>
<keyword evidence="7" id="KW-0139">CF(1)</keyword>